<feature type="domain" description="Beta-lactamase-related" evidence="3">
    <location>
        <begin position="46"/>
        <end position="364"/>
    </location>
</feature>
<protein>
    <submittedName>
        <fullName evidence="4">Serine hydrolase</fullName>
    </submittedName>
</protein>
<keyword evidence="1" id="KW-0812">Transmembrane</keyword>
<dbReference type="InterPro" id="IPR012338">
    <property type="entry name" value="Beta-lactam/transpept-like"/>
</dbReference>
<feature type="transmembrane region" description="Helical" evidence="1">
    <location>
        <begin position="536"/>
        <end position="558"/>
    </location>
</feature>
<dbReference type="InterPro" id="IPR050491">
    <property type="entry name" value="AmpC-like"/>
</dbReference>
<evidence type="ECO:0000259" key="3">
    <source>
        <dbReference type="Pfam" id="PF00144"/>
    </source>
</evidence>
<dbReference type="EMBL" id="BAABHK010000001">
    <property type="protein sequence ID" value="GAA4619778.1"/>
    <property type="molecule type" value="Genomic_DNA"/>
</dbReference>
<sequence length="638" mass="67769">MFKKIVALLFAGVLTLGSAAPAGAETDHGRARQHALTAREVGAMMDEIVPGLLAKDRIPGAAVVVVAGGRQVLARGYGVADVATRRPVDTEHTGFFMGSMAKLFTATAALQLVDQGRLDLHADVNRYLTDFKIRDTYPGRPVTLENLLTHTAGFDDDIVGAARANPADVEPLGESLAKRQPARVRPPGTVVAYDNYGTALAGYLVEVASGEPFARYVDEHVLRPLGMSTTTFAQPHAAAIDATLARGYRPAGSGYAVEKGQYGPWSPTGAGPVSTPADMGRFMLAQLTNDSRLGRDVARRMQQRHFAQDPRIPGMGYQFEERPRNGRRVLFKDGDVPGFHDQMALLPDEGIGVYVAFNGDGTDAVAGWDGLSVIERLIDRYLPGGTTAPQDARAGDVSRYAGTYRSVRTSHHALTKVSTLVSSVTVRADGAGALTTTGLTPDPDRETQHWAQAGPGLFRERGGQDLIAFDGRGILSASATPAEAYEKLEWADSPALYLPMFGAGALVLVLCFLGVPVAALVRRLRGRPVRSRASRAAWLTAWVTGALATAFLAGFASLMTDGNALTEKIMLGSSSLTVLPVVMAVAFVPAAGVLAGTAAAWWRGWWGWSGRLAYTAIGLAGVAFLKVALTYNLVALPF</sequence>
<evidence type="ECO:0000256" key="2">
    <source>
        <dbReference type="SAM" id="SignalP"/>
    </source>
</evidence>
<accession>A0ABP8U2V0</accession>
<keyword evidence="2" id="KW-0732">Signal</keyword>
<evidence type="ECO:0000256" key="1">
    <source>
        <dbReference type="SAM" id="Phobius"/>
    </source>
</evidence>
<evidence type="ECO:0000313" key="4">
    <source>
        <dbReference type="EMBL" id="GAA4619778.1"/>
    </source>
</evidence>
<dbReference type="GO" id="GO:0016787">
    <property type="term" value="F:hydrolase activity"/>
    <property type="evidence" value="ECO:0007669"/>
    <property type="project" value="UniProtKB-KW"/>
</dbReference>
<dbReference type="InterPro" id="IPR001466">
    <property type="entry name" value="Beta-lactam-related"/>
</dbReference>
<dbReference type="Proteomes" id="UP001501442">
    <property type="component" value="Unassembled WGS sequence"/>
</dbReference>
<keyword evidence="1" id="KW-0472">Membrane</keyword>
<keyword evidence="4" id="KW-0378">Hydrolase</keyword>
<dbReference type="PANTHER" id="PTHR46825:SF9">
    <property type="entry name" value="BETA-LACTAMASE-RELATED DOMAIN-CONTAINING PROTEIN"/>
    <property type="match status" value="1"/>
</dbReference>
<name>A0ABP8U2V0_9ACTN</name>
<comment type="caution">
    <text evidence="4">The sequence shown here is derived from an EMBL/GenBank/DDBJ whole genome shotgun (WGS) entry which is preliminary data.</text>
</comment>
<feature type="signal peptide" evidence="2">
    <location>
        <begin position="1"/>
        <end position="24"/>
    </location>
</feature>
<feature type="transmembrane region" description="Helical" evidence="1">
    <location>
        <begin position="614"/>
        <end position="634"/>
    </location>
</feature>
<keyword evidence="1" id="KW-1133">Transmembrane helix</keyword>
<reference evidence="5" key="1">
    <citation type="journal article" date="2019" name="Int. J. Syst. Evol. Microbiol.">
        <title>The Global Catalogue of Microorganisms (GCM) 10K type strain sequencing project: providing services to taxonomists for standard genome sequencing and annotation.</title>
        <authorList>
            <consortium name="The Broad Institute Genomics Platform"/>
            <consortium name="The Broad Institute Genome Sequencing Center for Infectious Disease"/>
            <person name="Wu L."/>
            <person name="Ma J."/>
        </authorList>
    </citation>
    <scope>NUCLEOTIDE SEQUENCE [LARGE SCALE GENOMIC DNA]</scope>
    <source>
        <strain evidence="5">JCM 17939</strain>
    </source>
</reference>
<dbReference type="RefSeq" id="WP_345428181.1">
    <property type="nucleotide sequence ID" value="NZ_BAABHK010000001.1"/>
</dbReference>
<organism evidence="4 5">
    <name type="scientific">Actinoallomurus vinaceus</name>
    <dbReference type="NCBI Taxonomy" id="1080074"/>
    <lineage>
        <taxon>Bacteria</taxon>
        <taxon>Bacillati</taxon>
        <taxon>Actinomycetota</taxon>
        <taxon>Actinomycetes</taxon>
        <taxon>Streptosporangiales</taxon>
        <taxon>Thermomonosporaceae</taxon>
        <taxon>Actinoallomurus</taxon>
    </lineage>
</organism>
<gene>
    <name evidence="4" type="ORF">GCM10023196_001160</name>
</gene>
<dbReference type="Gene3D" id="3.40.710.10">
    <property type="entry name" value="DD-peptidase/beta-lactamase superfamily"/>
    <property type="match status" value="1"/>
</dbReference>
<proteinExistence type="predicted"/>
<keyword evidence="5" id="KW-1185">Reference proteome</keyword>
<evidence type="ECO:0000313" key="5">
    <source>
        <dbReference type="Proteomes" id="UP001501442"/>
    </source>
</evidence>
<dbReference type="PANTHER" id="PTHR46825">
    <property type="entry name" value="D-ALANYL-D-ALANINE-CARBOXYPEPTIDASE/ENDOPEPTIDASE AMPH"/>
    <property type="match status" value="1"/>
</dbReference>
<dbReference type="Pfam" id="PF00144">
    <property type="entry name" value="Beta-lactamase"/>
    <property type="match status" value="1"/>
</dbReference>
<feature type="transmembrane region" description="Helical" evidence="1">
    <location>
        <begin position="578"/>
        <end position="602"/>
    </location>
</feature>
<dbReference type="SUPFAM" id="SSF56601">
    <property type="entry name" value="beta-lactamase/transpeptidase-like"/>
    <property type="match status" value="1"/>
</dbReference>
<feature type="chain" id="PRO_5045355700" evidence="2">
    <location>
        <begin position="25"/>
        <end position="638"/>
    </location>
</feature>
<feature type="transmembrane region" description="Helical" evidence="1">
    <location>
        <begin position="496"/>
        <end position="524"/>
    </location>
</feature>